<evidence type="ECO:0000313" key="2">
    <source>
        <dbReference type="Proteomes" id="UP000198995"/>
    </source>
</evidence>
<gene>
    <name evidence="1" type="ORF">SAMN04489866_11023</name>
</gene>
<accession>A0A1G6YPC9</accession>
<dbReference type="OrthoDB" id="9815009at2"/>
<dbReference type="RefSeq" id="WP_091792119.1">
    <property type="nucleotide sequence ID" value="NZ_FNAF01000010.1"/>
</dbReference>
<name>A0A1G6YPC9_PEPNI</name>
<dbReference type="Proteomes" id="UP000198995">
    <property type="component" value="Unassembled WGS sequence"/>
</dbReference>
<dbReference type="EMBL" id="FNAF01000010">
    <property type="protein sequence ID" value="SDD91527.1"/>
    <property type="molecule type" value="Genomic_DNA"/>
</dbReference>
<proteinExistence type="predicted"/>
<dbReference type="AlphaFoldDB" id="A0A1G6YPC9"/>
<sequence>MIFSELYSTYYKTVAKIINMALAGKTTSEDLGRCIQENAFSESVLTILPALTEGRWPLLNEDLTSSLCHPPTLPLTLLEKRWLKAIMADPRIQLFDVTFPDLEGLDPLFTQEDYRVFDRYTDGDPFNSHRYIHHFRLLLAAIKASHPVQITMTNRYGRQIQIHFYPTGFEYSLKDDKIRVLAKGCRYPYFNLARIDHCKLYQGSDCQTDNPLTDRQKELVLLIENERNTLERVMLHFAHFSKQAERLADGSTRLQISYYASDEKELLIRVLAFGPYVKVEAPDDFVNLIKDRLLAQKSCEL</sequence>
<protein>
    <submittedName>
        <fullName evidence="1">WYL domain-containing protein</fullName>
    </submittedName>
</protein>
<reference evidence="1 2" key="1">
    <citation type="submission" date="2016-10" db="EMBL/GenBank/DDBJ databases">
        <authorList>
            <person name="de Groot N.N."/>
        </authorList>
    </citation>
    <scope>NUCLEOTIDE SEQUENCE [LARGE SCALE GENOMIC DNA]</scope>
    <source>
        <strain evidence="1 2">DSM 20475</strain>
    </source>
</reference>
<dbReference type="STRING" id="2741.SAMN04489866_11023"/>
<evidence type="ECO:0000313" key="1">
    <source>
        <dbReference type="EMBL" id="SDD91527.1"/>
    </source>
</evidence>
<organism evidence="1 2">
    <name type="scientific">Peptococcus niger</name>
    <dbReference type="NCBI Taxonomy" id="2741"/>
    <lineage>
        <taxon>Bacteria</taxon>
        <taxon>Bacillati</taxon>
        <taxon>Bacillota</taxon>
        <taxon>Clostridia</taxon>
        <taxon>Eubacteriales</taxon>
        <taxon>Peptococcaceae</taxon>
        <taxon>Peptococcus</taxon>
    </lineage>
</organism>
<keyword evidence="2" id="KW-1185">Reference proteome</keyword>